<name>A0A2C6MFL1_9FIRM</name>
<proteinExistence type="predicted"/>
<evidence type="ECO:0000313" key="1">
    <source>
        <dbReference type="EMBL" id="PHJ38482.1"/>
    </source>
</evidence>
<keyword evidence="2" id="KW-1185">Reference proteome</keyword>
<organism evidence="1 2">
    <name type="scientific">Desulforamulus profundi</name>
    <dbReference type="NCBI Taxonomy" id="1383067"/>
    <lineage>
        <taxon>Bacteria</taxon>
        <taxon>Bacillati</taxon>
        <taxon>Bacillota</taxon>
        <taxon>Clostridia</taxon>
        <taxon>Eubacteriales</taxon>
        <taxon>Peptococcaceae</taxon>
        <taxon>Desulforamulus</taxon>
    </lineage>
</organism>
<sequence>MTYAVAKECREAVLIYPSSNIRTFKETIGDITVRTLVFPLEGDLEVAGNRLIENLNTSFLKDNGSNA</sequence>
<accession>A0A2C6MFL1</accession>
<reference evidence="1 2" key="1">
    <citation type="submission" date="2013-09" db="EMBL/GenBank/DDBJ databases">
        <title>Biodegradation of hydrocarbons in the deep terrestrial subsurface : characterization of a microbial consortium composed of two Desulfotomaculum species originating from a deep geological formation.</title>
        <authorList>
            <person name="Aullo T."/>
            <person name="Berlendis S."/>
            <person name="Lascourreges J.-F."/>
            <person name="Dessort D."/>
            <person name="Saint-Laurent S."/>
            <person name="Schraauwers B."/>
            <person name="Mas J."/>
            <person name="Magot M."/>
            <person name="Ranchou-Peyruse A."/>
        </authorList>
    </citation>
    <scope>NUCLEOTIDE SEQUENCE [LARGE SCALE GENOMIC DNA]</scope>
    <source>
        <strain evidence="1 2">Bs107</strain>
    </source>
</reference>
<protein>
    <submittedName>
        <fullName evidence="1">Uncharacterized protein</fullName>
    </submittedName>
</protein>
<dbReference type="AlphaFoldDB" id="A0A2C6MFL1"/>
<comment type="caution">
    <text evidence="1">The sequence shown here is derived from an EMBL/GenBank/DDBJ whole genome shotgun (WGS) entry which is preliminary data.</text>
</comment>
<dbReference type="Proteomes" id="UP000222564">
    <property type="component" value="Unassembled WGS sequence"/>
</dbReference>
<dbReference type="EMBL" id="AWQQ01000049">
    <property type="protein sequence ID" value="PHJ38482.1"/>
    <property type="molecule type" value="Genomic_DNA"/>
</dbReference>
<evidence type="ECO:0000313" key="2">
    <source>
        <dbReference type="Proteomes" id="UP000222564"/>
    </source>
</evidence>
<dbReference type="RefSeq" id="WP_180261030.1">
    <property type="nucleotide sequence ID" value="NZ_AWQQ01000049.1"/>
</dbReference>
<gene>
    <name evidence="1" type="ORF">P378_09400</name>
</gene>